<accession>A0A381IBI4</accession>
<dbReference type="InterPro" id="IPR015422">
    <property type="entry name" value="PyrdxlP-dep_Trfase_small"/>
</dbReference>
<dbReference type="SUPFAM" id="SSF53383">
    <property type="entry name" value="PLP-dependent transferases"/>
    <property type="match status" value="1"/>
</dbReference>
<protein>
    <submittedName>
        <fullName evidence="2">Glycine dehydrogenase subunit 2</fullName>
        <ecNumber evidence="2">1.4.4.2</ecNumber>
    </submittedName>
</protein>
<dbReference type="Gene3D" id="3.90.1150.10">
    <property type="entry name" value="Aspartate Aminotransferase, domain 1"/>
    <property type="match status" value="1"/>
</dbReference>
<dbReference type="InterPro" id="IPR049316">
    <property type="entry name" value="GDC-P_C"/>
</dbReference>
<dbReference type="GO" id="GO:0004375">
    <property type="term" value="F:glycine dehydrogenase (decarboxylating) activity"/>
    <property type="evidence" value="ECO:0007669"/>
    <property type="project" value="UniProtKB-EC"/>
</dbReference>
<dbReference type="Pfam" id="PF21478">
    <property type="entry name" value="GcvP2_C"/>
    <property type="match status" value="1"/>
</dbReference>
<name>A0A381IBI4_CLODI</name>
<organism evidence="2">
    <name type="scientific">Clostridioides difficile</name>
    <name type="common">Peptoclostridium difficile</name>
    <dbReference type="NCBI Taxonomy" id="1496"/>
    <lineage>
        <taxon>Bacteria</taxon>
        <taxon>Bacillati</taxon>
        <taxon>Bacillota</taxon>
        <taxon>Clostridia</taxon>
        <taxon>Peptostreptococcales</taxon>
        <taxon>Peptostreptococcaceae</taxon>
        <taxon>Clostridioides</taxon>
    </lineage>
</organism>
<sequence length="62" mass="7037">MIEPTESESIETLDSFIEAMKSVAKEAKEEPELLKTAPHNTLVKRVDDARAVKKPILTWSQR</sequence>
<gene>
    <name evidence="2" type="primary">gcvPB_2</name>
    <name evidence="2" type="ORF">NCTC13307_02125</name>
</gene>
<dbReference type="EMBL" id="UFWD01000001">
    <property type="protein sequence ID" value="SUY24143.1"/>
    <property type="molecule type" value="Genomic_DNA"/>
</dbReference>
<proteinExistence type="predicted"/>
<dbReference type="InterPro" id="IPR015424">
    <property type="entry name" value="PyrdxlP-dep_Trfase"/>
</dbReference>
<evidence type="ECO:0000259" key="1">
    <source>
        <dbReference type="Pfam" id="PF21478"/>
    </source>
</evidence>
<dbReference type="EC" id="1.4.4.2" evidence="2"/>
<dbReference type="AlphaFoldDB" id="A0A381IBI4"/>
<feature type="domain" description="Glycine dehydrogenase C-terminal" evidence="1">
    <location>
        <begin position="1"/>
        <end position="34"/>
    </location>
</feature>
<keyword evidence="2" id="KW-0560">Oxidoreductase</keyword>
<evidence type="ECO:0000313" key="2">
    <source>
        <dbReference type="EMBL" id="SUY24143.1"/>
    </source>
</evidence>
<reference evidence="2" key="1">
    <citation type="submission" date="2018-06" db="EMBL/GenBank/DDBJ databases">
        <authorList>
            <consortium name="Pathogen Informatics"/>
            <person name="Doyle S."/>
        </authorList>
    </citation>
    <scope>NUCLEOTIDE SEQUENCE</scope>
    <source>
        <strain evidence="2">NCTC13307</strain>
    </source>
</reference>